<dbReference type="InterPro" id="IPR001752">
    <property type="entry name" value="Kinesin_motor_dom"/>
</dbReference>
<keyword evidence="9" id="KW-1185">Reference proteome</keyword>
<sequence length="612" mass="70506">MSDDNVKVLIRCRPFNQREANEGATQIIRMNKPMGQVQVEKPFSKDISGKQLAEKSYQTFTFDAVYGQNDKDQWSTQIEVFDESVRPAVEFVLQGFNSTVFAYGQTGSGKTYTMMGYGDDIGMIPMAIQRIFDYISSADDDTSYLVRCSFYEIYNEQIRDLMTGILNLPVNENPDKGVYINGLTEYQVQSDKEINDIMEKGNKHRSVAATKMNATSSRSHSIFQVIVECQQIIEGKETVRVGKLNLVDLAGSERQGKTEATGDRLKEGAKINLSLSNLGIVIQKLVDQETHIPYRQSKLTHLLKDSLGGNSKTLMVVAVSPASTNFEETMSTLRYADRAKRIKNKAKVNEDPKDAQIREMKDQIQSLEEQLQKLFSGVQPDTEEGQQHQAEQIQIIQEKLSKIHVVKKLNVKKLSEDEIELQKNQHQQLLNRLQQKEAKSEAARKFVQQMAEKIEQQKRQLSQKEQLQTEQEQQERELRIARQEIADRKVAAQQLKRQLEEQAEKEVLDEQNYQNIQEEIDALKRKSEKYSVKNQEKLDEYQNQQSENAREREIRQVDMERIQMQIAQKQAILDYFIPKNIQKQLEEMCELVDGEWKIRGGELSGNYVRGIE</sequence>
<dbReference type="Gene3D" id="3.40.850.10">
    <property type="entry name" value="Kinesin motor domain"/>
    <property type="match status" value="1"/>
</dbReference>
<evidence type="ECO:0000256" key="3">
    <source>
        <dbReference type="PROSITE-ProRule" id="PRU00283"/>
    </source>
</evidence>
<keyword evidence="3 4" id="KW-0505">Motor protein</keyword>
<dbReference type="SUPFAM" id="SSF52540">
    <property type="entry name" value="P-loop containing nucleoside triphosphate hydrolases"/>
    <property type="match status" value="1"/>
</dbReference>
<dbReference type="InterPro" id="IPR027417">
    <property type="entry name" value="P-loop_NTPase"/>
</dbReference>
<dbReference type="Pfam" id="PF00225">
    <property type="entry name" value="Kinesin"/>
    <property type="match status" value="1"/>
</dbReference>
<dbReference type="GO" id="GO:0000278">
    <property type="term" value="P:mitotic cell cycle"/>
    <property type="evidence" value="ECO:0007669"/>
    <property type="project" value="TreeGrafter"/>
</dbReference>
<proteinExistence type="inferred from homology"/>
<dbReference type="InterPro" id="IPR036961">
    <property type="entry name" value="Kinesin_motor_dom_sf"/>
</dbReference>
<dbReference type="SMART" id="SM00129">
    <property type="entry name" value="KISc"/>
    <property type="match status" value="1"/>
</dbReference>
<dbReference type="GO" id="GO:0008017">
    <property type="term" value="F:microtubule binding"/>
    <property type="evidence" value="ECO:0007669"/>
    <property type="project" value="InterPro"/>
</dbReference>
<keyword evidence="4" id="KW-0493">Microtubule</keyword>
<evidence type="ECO:0000313" key="9">
    <source>
        <dbReference type="Proteomes" id="UP000018208"/>
    </source>
</evidence>
<reference evidence="7 8" key="1">
    <citation type="journal article" date="2014" name="PLoS Genet.">
        <title>The Genome of Spironucleus salmonicida Highlights a Fish Pathogen Adapted to Fluctuating Environments.</title>
        <authorList>
            <person name="Xu F."/>
            <person name="Jerlstrom-Hultqvist J."/>
            <person name="Einarsson E."/>
            <person name="Astvaldsson A."/>
            <person name="Svard S.G."/>
            <person name="Andersson J.O."/>
        </authorList>
    </citation>
    <scope>NUCLEOTIDE SEQUENCE</scope>
    <source>
        <strain evidence="8">ATCC 50377</strain>
    </source>
</reference>
<feature type="coiled-coil region" evidence="5">
    <location>
        <begin position="412"/>
        <end position="540"/>
    </location>
</feature>
<evidence type="ECO:0000256" key="5">
    <source>
        <dbReference type="SAM" id="Coils"/>
    </source>
</evidence>
<dbReference type="GO" id="GO:0005874">
    <property type="term" value="C:microtubule"/>
    <property type="evidence" value="ECO:0007669"/>
    <property type="project" value="UniProtKB-KW"/>
</dbReference>
<dbReference type="EMBL" id="KI545951">
    <property type="protein sequence ID" value="EST49427.1"/>
    <property type="molecule type" value="Genomic_DNA"/>
</dbReference>
<keyword evidence="1 3" id="KW-0547">Nucleotide-binding</keyword>
<dbReference type="PROSITE" id="PS50067">
    <property type="entry name" value="KINESIN_MOTOR_2"/>
    <property type="match status" value="1"/>
</dbReference>
<dbReference type="GO" id="GO:0003777">
    <property type="term" value="F:microtubule motor activity"/>
    <property type="evidence" value="ECO:0007669"/>
    <property type="project" value="InterPro"/>
</dbReference>
<dbReference type="GO" id="GO:0007018">
    <property type="term" value="P:microtubule-based movement"/>
    <property type="evidence" value="ECO:0007669"/>
    <property type="project" value="InterPro"/>
</dbReference>
<evidence type="ECO:0000313" key="7">
    <source>
        <dbReference type="EMBL" id="EST49427.1"/>
    </source>
</evidence>
<protein>
    <recommendedName>
        <fullName evidence="4">Kinesin-like protein</fullName>
    </recommendedName>
</protein>
<dbReference type="GO" id="GO:0005524">
    <property type="term" value="F:ATP binding"/>
    <property type="evidence" value="ECO:0007669"/>
    <property type="project" value="UniProtKB-UniRule"/>
</dbReference>
<organism evidence="7">
    <name type="scientific">Spironucleus salmonicida</name>
    <dbReference type="NCBI Taxonomy" id="348837"/>
    <lineage>
        <taxon>Eukaryota</taxon>
        <taxon>Metamonada</taxon>
        <taxon>Diplomonadida</taxon>
        <taxon>Hexamitidae</taxon>
        <taxon>Hexamitinae</taxon>
        <taxon>Spironucleus</taxon>
    </lineage>
</organism>
<evidence type="ECO:0000313" key="8">
    <source>
        <dbReference type="EMBL" id="KAH0572069.1"/>
    </source>
</evidence>
<dbReference type="PANTHER" id="PTHR47968:SF50">
    <property type="entry name" value="KINESIN-LIKE PROTEIN"/>
    <property type="match status" value="1"/>
</dbReference>
<keyword evidence="2 3" id="KW-0067">ATP-binding</keyword>
<dbReference type="Proteomes" id="UP000018208">
    <property type="component" value="Unassembled WGS sequence"/>
</dbReference>
<dbReference type="InterPro" id="IPR019821">
    <property type="entry name" value="Kinesin_motor_CS"/>
</dbReference>
<dbReference type="FunFam" id="3.40.850.10:FF:000082">
    <property type="entry name" value="OSM3-like kinesin"/>
    <property type="match status" value="1"/>
</dbReference>
<evidence type="ECO:0000256" key="1">
    <source>
        <dbReference type="ARBA" id="ARBA00022741"/>
    </source>
</evidence>
<gene>
    <name evidence="7" type="ORF">SS50377_10257</name>
    <name evidence="8" type="ORF">SS50377_26274</name>
</gene>
<dbReference type="PANTHER" id="PTHR47968">
    <property type="entry name" value="CENTROMERE PROTEIN E"/>
    <property type="match status" value="1"/>
</dbReference>
<name>V6LXR5_9EUKA</name>
<evidence type="ECO:0000259" key="6">
    <source>
        <dbReference type="PROSITE" id="PS50067"/>
    </source>
</evidence>
<dbReference type="PRINTS" id="PR00380">
    <property type="entry name" value="KINESINHEAVY"/>
</dbReference>
<dbReference type="PROSITE" id="PS00411">
    <property type="entry name" value="KINESIN_MOTOR_1"/>
    <property type="match status" value="1"/>
</dbReference>
<dbReference type="VEuPathDB" id="GiardiaDB:SS50377_26274"/>
<dbReference type="AlphaFoldDB" id="V6LXR5"/>
<comment type="similarity">
    <text evidence="3 4">Belongs to the TRAFAC class myosin-kinesin ATPase superfamily. Kinesin family.</text>
</comment>
<evidence type="ECO:0000256" key="4">
    <source>
        <dbReference type="RuleBase" id="RU000394"/>
    </source>
</evidence>
<feature type="domain" description="Kinesin motor" evidence="6">
    <location>
        <begin position="5"/>
        <end position="342"/>
    </location>
</feature>
<dbReference type="InterPro" id="IPR027640">
    <property type="entry name" value="Kinesin-like_fam"/>
</dbReference>
<keyword evidence="5" id="KW-0175">Coiled coil</keyword>
<evidence type="ECO:0000256" key="2">
    <source>
        <dbReference type="ARBA" id="ARBA00022840"/>
    </source>
</evidence>
<accession>V6LXR5</accession>
<dbReference type="OrthoDB" id="3176171at2759"/>
<dbReference type="EMBL" id="AUWU02000006">
    <property type="protein sequence ID" value="KAH0572069.1"/>
    <property type="molecule type" value="Genomic_DNA"/>
</dbReference>
<reference evidence="8" key="2">
    <citation type="submission" date="2020-12" db="EMBL/GenBank/DDBJ databases">
        <title>New Spironucleus salmonicida genome in near-complete chromosomes.</title>
        <authorList>
            <person name="Xu F."/>
            <person name="Kurt Z."/>
            <person name="Jimenez-Gonzalez A."/>
            <person name="Astvaldsson A."/>
            <person name="Andersson J.O."/>
            <person name="Svard S.G."/>
        </authorList>
    </citation>
    <scope>NUCLEOTIDE SEQUENCE</scope>
    <source>
        <strain evidence="8">ATCC 50377</strain>
    </source>
</reference>
<feature type="binding site" evidence="3">
    <location>
        <begin position="104"/>
        <end position="111"/>
    </location>
    <ligand>
        <name>ATP</name>
        <dbReference type="ChEBI" id="CHEBI:30616"/>
    </ligand>
</feature>